<dbReference type="InterPro" id="IPR017900">
    <property type="entry name" value="4Fe4S_Fe_S_CS"/>
</dbReference>
<dbReference type="AlphaFoldDB" id="A0A0F9QSS7"/>
<dbReference type="PANTHER" id="PTHR43687">
    <property type="entry name" value="ADENYLYLSULFATE REDUCTASE, BETA SUBUNIT"/>
    <property type="match status" value="1"/>
</dbReference>
<dbReference type="EMBL" id="LAZR01001726">
    <property type="protein sequence ID" value="KKN40082.1"/>
    <property type="molecule type" value="Genomic_DNA"/>
</dbReference>
<protein>
    <recommendedName>
        <fullName evidence="5">4Fe-4S ferredoxin-type domain-containing protein</fullName>
    </recommendedName>
</protein>
<evidence type="ECO:0000259" key="5">
    <source>
        <dbReference type="PROSITE" id="PS51379"/>
    </source>
</evidence>
<dbReference type="PROSITE" id="PS51379">
    <property type="entry name" value="4FE4S_FER_2"/>
    <property type="match status" value="2"/>
</dbReference>
<dbReference type="Pfam" id="PF04015">
    <property type="entry name" value="DUF362"/>
    <property type="match status" value="1"/>
</dbReference>
<dbReference type="InterPro" id="IPR017896">
    <property type="entry name" value="4Fe4S_Fe-S-bd"/>
</dbReference>
<accession>A0A0F9QSS7</accession>
<dbReference type="InterPro" id="IPR050572">
    <property type="entry name" value="Fe-S_Ferredoxin"/>
</dbReference>
<evidence type="ECO:0000256" key="4">
    <source>
        <dbReference type="ARBA" id="ARBA00023014"/>
    </source>
</evidence>
<dbReference type="InterPro" id="IPR007160">
    <property type="entry name" value="DUF362"/>
</dbReference>
<feature type="domain" description="4Fe-4S ferredoxin-type" evidence="5">
    <location>
        <begin position="217"/>
        <end position="245"/>
    </location>
</feature>
<dbReference type="SUPFAM" id="SSF54862">
    <property type="entry name" value="4Fe-4S ferredoxins"/>
    <property type="match status" value="1"/>
</dbReference>
<keyword evidence="4" id="KW-0411">Iron-sulfur</keyword>
<keyword evidence="2" id="KW-0479">Metal-binding</keyword>
<dbReference type="GO" id="GO:0046872">
    <property type="term" value="F:metal ion binding"/>
    <property type="evidence" value="ECO:0007669"/>
    <property type="project" value="UniProtKB-KW"/>
</dbReference>
<dbReference type="PROSITE" id="PS00198">
    <property type="entry name" value="4FE4S_FER_1"/>
    <property type="match status" value="1"/>
</dbReference>
<keyword evidence="3" id="KW-0408">Iron</keyword>
<feature type="domain" description="4Fe-4S ferredoxin-type" evidence="5">
    <location>
        <begin position="187"/>
        <end position="216"/>
    </location>
</feature>
<dbReference type="PANTHER" id="PTHR43687:SF1">
    <property type="entry name" value="FERREDOXIN III"/>
    <property type="match status" value="1"/>
</dbReference>
<keyword evidence="1" id="KW-0004">4Fe-4S</keyword>
<evidence type="ECO:0000256" key="2">
    <source>
        <dbReference type="ARBA" id="ARBA00022723"/>
    </source>
</evidence>
<evidence type="ECO:0000256" key="1">
    <source>
        <dbReference type="ARBA" id="ARBA00022485"/>
    </source>
</evidence>
<organism evidence="6">
    <name type="scientific">marine sediment metagenome</name>
    <dbReference type="NCBI Taxonomy" id="412755"/>
    <lineage>
        <taxon>unclassified sequences</taxon>
        <taxon>metagenomes</taxon>
        <taxon>ecological metagenomes</taxon>
    </lineage>
</organism>
<proteinExistence type="predicted"/>
<sequence>MKSQVFFIPAAREDGDEVLAEKAEKIFLKIGLRNQIEKKSFVAMKIHFGEKGNTGFIKPQWIVKIISQIKGITSRVFLTDSNTLYVSKRSNSLEHLSLAREHGFSQETLGIPVIIADGLIGRDDDEIQVNLSRIKSAKIASAILNSDILVCLTHFTGHILTGFGAALKNLGMGCASRAGKLEQHSDVHPWVNPKLCDNCGVCFNYCPSQAIVEKGDSAFIVEEKCIGCGECLVVCNQGAVKFNWDSDSVRVQEKMSEYAFSVWKHLKGKISFINFLIKVTKDCDCMSDGQQPIVEDIGILGSLDPVALDQASVDLVNKRSGKDILRAGYDLDWSVQLSHGVKIGLGSRDYELIEL</sequence>
<dbReference type="GO" id="GO:0051539">
    <property type="term" value="F:4 iron, 4 sulfur cluster binding"/>
    <property type="evidence" value="ECO:0007669"/>
    <property type="project" value="UniProtKB-KW"/>
</dbReference>
<comment type="caution">
    <text evidence="6">The sequence shown here is derived from an EMBL/GenBank/DDBJ whole genome shotgun (WGS) entry which is preliminary data.</text>
</comment>
<evidence type="ECO:0000256" key="3">
    <source>
        <dbReference type="ARBA" id="ARBA00023004"/>
    </source>
</evidence>
<dbReference type="Gene3D" id="3.30.70.20">
    <property type="match status" value="1"/>
</dbReference>
<name>A0A0F9QSS7_9ZZZZ</name>
<gene>
    <name evidence="6" type="ORF">LCGC14_0736920</name>
</gene>
<dbReference type="Pfam" id="PF12838">
    <property type="entry name" value="Fer4_7"/>
    <property type="match status" value="1"/>
</dbReference>
<reference evidence="6" key="1">
    <citation type="journal article" date="2015" name="Nature">
        <title>Complex archaea that bridge the gap between prokaryotes and eukaryotes.</title>
        <authorList>
            <person name="Spang A."/>
            <person name="Saw J.H."/>
            <person name="Jorgensen S.L."/>
            <person name="Zaremba-Niedzwiedzka K."/>
            <person name="Martijn J."/>
            <person name="Lind A.E."/>
            <person name="van Eijk R."/>
            <person name="Schleper C."/>
            <person name="Guy L."/>
            <person name="Ettema T.J."/>
        </authorList>
    </citation>
    <scope>NUCLEOTIDE SEQUENCE</scope>
</reference>
<evidence type="ECO:0000313" key="6">
    <source>
        <dbReference type="EMBL" id="KKN40082.1"/>
    </source>
</evidence>